<sequence length="78" mass="9346">KLYYIKELTKTEYIVCEWPSKTSPEKILFKYIDEGCYLDNIYVYNYILRKDKNENVSKRSSPNTRVPITKPSRCNKNT</sequence>
<comment type="caution">
    <text evidence="2">The sequence shown here is derived from an EMBL/GenBank/DDBJ whole genome shotgun (WGS) entry which is preliminary data.</text>
</comment>
<dbReference type="AlphaFoldDB" id="X0VHU1"/>
<protein>
    <submittedName>
        <fullName evidence="2">Uncharacterized protein</fullName>
    </submittedName>
</protein>
<reference evidence="2" key="1">
    <citation type="journal article" date="2014" name="Front. Microbiol.">
        <title>High frequency of phylogenetically diverse reductive dehalogenase-homologous genes in deep subseafloor sedimentary metagenomes.</title>
        <authorList>
            <person name="Kawai M."/>
            <person name="Futagami T."/>
            <person name="Toyoda A."/>
            <person name="Takaki Y."/>
            <person name="Nishi S."/>
            <person name="Hori S."/>
            <person name="Arai W."/>
            <person name="Tsubouchi T."/>
            <person name="Morono Y."/>
            <person name="Uchiyama I."/>
            <person name="Ito T."/>
            <person name="Fujiyama A."/>
            <person name="Inagaki F."/>
            <person name="Takami H."/>
        </authorList>
    </citation>
    <scope>NUCLEOTIDE SEQUENCE</scope>
    <source>
        <strain evidence="2">Expedition CK06-06</strain>
    </source>
</reference>
<evidence type="ECO:0000256" key="1">
    <source>
        <dbReference type="SAM" id="MobiDB-lite"/>
    </source>
</evidence>
<feature type="region of interest" description="Disordered" evidence="1">
    <location>
        <begin position="55"/>
        <end position="78"/>
    </location>
</feature>
<name>X0VHU1_9ZZZZ</name>
<feature type="compositionally biased region" description="Polar residues" evidence="1">
    <location>
        <begin position="58"/>
        <end position="78"/>
    </location>
</feature>
<dbReference type="EMBL" id="BARS01023485">
    <property type="protein sequence ID" value="GAG12028.1"/>
    <property type="molecule type" value="Genomic_DNA"/>
</dbReference>
<organism evidence="2">
    <name type="scientific">marine sediment metagenome</name>
    <dbReference type="NCBI Taxonomy" id="412755"/>
    <lineage>
        <taxon>unclassified sequences</taxon>
        <taxon>metagenomes</taxon>
        <taxon>ecological metagenomes</taxon>
    </lineage>
</organism>
<accession>X0VHU1</accession>
<feature type="non-terminal residue" evidence="2">
    <location>
        <position position="1"/>
    </location>
</feature>
<gene>
    <name evidence="2" type="ORF">S01H1_37394</name>
</gene>
<proteinExistence type="predicted"/>
<evidence type="ECO:0000313" key="2">
    <source>
        <dbReference type="EMBL" id="GAG12028.1"/>
    </source>
</evidence>